<comment type="similarity">
    <text evidence="8">Belongs to the plant egg cell-secreted peptide family.</text>
</comment>
<evidence type="ECO:0000313" key="12">
    <source>
        <dbReference type="Proteomes" id="UP001159364"/>
    </source>
</evidence>
<evidence type="ECO:0000256" key="9">
    <source>
        <dbReference type="SAM" id="SignalP"/>
    </source>
</evidence>
<dbReference type="PANTHER" id="PTHR35293">
    <property type="entry name" value="EGG CELL-SECRETED PROTEIN 1.5"/>
    <property type="match status" value="1"/>
</dbReference>
<dbReference type="InterPro" id="IPR044711">
    <property type="entry name" value="EC11-15"/>
</dbReference>
<evidence type="ECO:0000256" key="7">
    <source>
        <dbReference type="ARBA" id="ARBA00034457"/>
    </source>
</evidence>
<keyword evidence="4 9" id="KW-0732">Signal</keyword>
<evidence type="ECO:0000256" key="5">
    <source>
        <dbReference type="ARBA" id="ARBA00023279"/>
    </source>
</evidence>
<dbReference type="GO" id="GO:0031410">
    <property type="term" value="C:cytoplasmic vesicle"/>
    <property type="evidence" value="ECO:0007669"/>
    <property type="project" value="UniProtKB-SubCell"/>
</dbReference>
<comment type="subcellular location">
    <subcellularLocation>
        <location evidence="1">Cytoplasmic vesicle</location>
    </subcellularLocation>
    <subcellularLocation>
        <location evidence="2">Secreted</location>
    </subcellularLocation>
</comment>
<dbReference type="Pfam" id="PF05617">
    <property type="entry name" value="Prolamin_like"/>
    <property type="match status" value="1"/>
</dbReference>
<dbReference type="Proteomes" id="UP001159364">
    <property type="component" value="Linkage Group LG05"/>
</dbReference>
<evidence type="ECO:0000313" key="11">
    <source>
        <dbReference type="EMBL" id="KAJ8765733.1"/>
    </source>
</evidence>
<feature type="chain" id="PRO_5043372943" description="Prolamin-like domain-containing protein" evidence="9">
    <location>
        <begin position="21"/>
        <end position="140"/>
    </location>
</feature>
<dbReference type="GO" id="GO:2000008">
    <property type="term" value="P:regulation of protein localization to cell surface"/>
    <property type="evidence" value="ECO:0007669"/>
    <property type="project" value="UniProtKB-ARBA"/>
</dbReference>
<dbReference type="EMBL" id="JAIWQS010000005">
    <property type="protein sequence ID" value="KAJ8765733.1"/>
    <property type="molecule type" value="Genomic_DNA"/>
</dbReference>
<evidence type="ECO:0000256" key="4">
    <source>
        <dbReference type="ARBA" id="ARBA00022729"/>
    </source>
</evidence>
<accession>A0AAV8TG83</accession>
<evidence type="ECO:0000256" key="8">
    <source>
        <dbReference type="ARBA" id="ARBA00034484"/>
    </source>
</evidence>
<organism evidence="11 12">
    <name type="scientific">Erythroxylum novogranatense</name>
    <dbReference type="NCBI Taxonomy" id="1862640"/>
    <lineage>
        <taxon>Eukaryota</taxon>
        <taxon>Viridiplantae</taxon>
        <taxon>Streptophyta</taxon>
        <taxon>Embryophyta</taxon>
        <taxon>Tracheophyta</taxon>
        <taxon>Spermatophyta</taxon>
        <taxon>Magnoliopsida</taxon>
        <taxon>eudicotyledons</taxon>
        <taxon>Gunneridae</taxon>
        <taxon>Pentapetalae</taxon>
        <taxon>rosids</taxon>
        <taxon>fabids</taxon>
        <taxon>Malpighiales</taxon>
        <taxon>Erythroxylaceae</taxon>
        <taxon>Erythroxylum</taxon>
    </lineage>
</organism>
<sequence>MAFKRVFLFLVAIIASTATATRDMVHIKPGDVQNLAAMFEASGGLVECWNALLDLKSCSNDIILFFLDGQSSIGPNCCSAIETITRNCWPSMLSSLGFTAQEGSILRGYCDAESSATPPPLLPPTASPIKLTRTDFELNQ</sequence>
<gene>
    <name evidence="11" type="ORF">K2173_014855</name>
</gene>
<dbReference type="GO" id="GO:0080155">
    <property type="term" value="P:regulation of double fertilization forming a zygote and endosperm"/>
    <property type="evidence" value="ECO:0007669"/>
    <property type="project" value="UniProtKB-ARBA"/>
</dbReference>
<dbReference type="InterPro" id="IPR008502">
    <property type="entry name" value="Prolamin-like"/>
</dbReference>
<feature type="domain" description="Prolamin-like" evidence="10">
    <location>
        <begin position="47"/>
        <end position="111"/>
    </location>
</feature>
<name>A0AAV8TG83_9ROSI</name>
<keyword evidence="3" id="KW-0964">Secreted</keyword>
<keyword evidence="5" id="KW-0278">Fertilization</keyword>
<proteinExistence type="inferred from homology"/>
<comment type="caution">
    <text evidence="11">The sequence shown here is derived from an EMBL/GenBank/DDBJ whole genome shotgun (WGS) entry which is preliminary data.</text>
</comment>
<dbReference type="AlphaFoldDB" id="A0AAV8TG83"/>
<comment type="function">
    <text evidence="7">Involved in the regulation of gamete interactions during the double fertilization and to prevent multiple-pollen tube attraction; mediates the redistribution of the gamete fusogen HAP2/GCS1 to the cell surface after secretion upon sperm arrival.</text>
</comment>
<reference evidence="11 12" key="1">
    <citation type="submission" date="2021-09" db="EMBL/GenBank/DDBJ databases">
        <title>Genomic insights and catalytic innovation underlie evolution of tropane alkaloids biosynthesis.</title>
        <authorList>
            <person name="Wang Y.-J."/>
            <person name="Tian T."/>
            <person name="Huang J.-P."/>
            <person name="Huang S.-X."/>
        </authorList>
    </citation>
    <scope>NUCLEOTIDE SEQUENCE [LARGE SCALE GENOMIC DNA]</scope>
    <source>
        <strain evidence="11">KIB-2018</strain>
        <tissue evidence="11">Leaf</tissue>
    </source>
</reference>
<keyword evidence="12" id="KW-1185">Reference proteome</keyword>
<evidence type="ECO:0000256" key="2">
    <source>
        <dbReference type="ARBA" id="ARBA00004613"/>
    </source>
</evidence>
<feature type="signal peptide" evidence="9">
    <location>
        <begin position="1"/>
        <end position="20"/>
    </location>
</feature>
<evidence type="ECO:0000256" key="3">
    <source>
        <dbReference type="ARBA" id="ARBA00022525"/>
    </source>
</evidence>
<keyword evidence="6" id="KW-0968">Cytoplasmic vesicle</keyword>
<dbReference type="GO" id="GO:0009567">
    <property type="term" value="P:double fertilization forming a zygote and endosperm"/>
    <property type="evidence" value="ECO:0007669"/>
    <property type="project" value="InterPro"/>
</dbReference>
<evidence type="ECO:0000256" key="1">
    <source>
        <dbReference type="ARBA" id="ARBA00004541"/>
    </source>
</evidence>
<protein>
    <recommendedName>
        <fullName evidence="10">Prolamin-like domain-containing protein</fullName>
    </recommendedName>
</protein>
<evidence type="ECO:0000259" key="10">
    <source>
        <dbReference type="Pfam" id="PF05617"/>
    </source>
</evidence>
<dbReference type="PANTHER" id="PTHR35293:SF12">
    <property type="entry name" value="EXPRESSED PROTEIN"/>
    <property type="match status" value="1"/>
</dbReference>
<dbReference type="GO" id="GO:0005576">
    <property type="term" value="C:extracellular region"/>
    <property type="evidence" value="ECO:0007669"/>
    <property type="project" value="UniProtKB-SubCell"/>
</dbReference>
<evidence type="ECO:0000256" key="6">
    <source>
        <dbReference type="ARBA" id="ARBA00023329"/>
    </source>
</evidence>